<comment type="caution">
    <text evidence="7">The sequence shown here is derived from an EMBL/GenBank/DDBJ whole genome shotgun (WGS) entry which is preliminary data.</text>
</comment>
<organism evidence="7 8">
    <name type="scientific">Colletotrichum musicola</name>
    <dbReference type="NCBI Taxonomy" id="2175873"/>
    <lineage>
        <taxon>Eukaryota</taxon>
        <taxon>Fungi</taxon>
        <taxon>Dikarya</taxon>
        <taxon>Ascomycota</taxon>
        <taxon>Pezizomycotina</taxon>
        <taxon>Sordariomycetes</taxon>
        <taxon>Hypocreomycetidae</taxon>
        <taxon>Glomerellales</taxon>
        <taxon>Glomerellaceae</taxon>
        <taxon>Colletotrichum</taxon>
        <taxon>Colletotrichum orchidearum species complex</taxon>
    </lineage>
</organism>
<dbReference type="Gene3D" id="3.30.1360.40">
    <property type="match status" value="1"/>
</dbReference>
<dbReference type="PANTHER" id="PTHR20982:SF3">
    <property type="entry name" value="MITOCHONDRIAL RIBOSOME RECYCLING FACTOR PSEUDO 1"/>
    <property type="match status" value="1"/>
</dbReference>
<feature type="coiled-coil region" evidence="4">
    <location>
        <begin position="230"/>
        <end position="285"/>
    </location>
</feature>
<proteinExistence type="inferred from homology"/>
<dbReference type="InterPro" id="IPR036191">
    <property type="entry name" value="RRF_sf"/>
</dbReference>
<dbReference type="InterPro" id="IPR002661">
    <property type="entry name" value="Ribosome_recyc_fac"/>
</dbReference>
<dbReference type="PANTHER" id="PTHR20982">
    <property type="entry name" value="RIBOSOME RECYCLING FACTOR"/>
    <property type="match status" value="1"/>
</dbReference>
<evidence type="ECO:0000313" key="8">
    <source>
        <dbReference type="Proteomes" id="UP000639643"/>
    </source>
</evidence>
<evidence type="ECO:0000256" key="2">
    <source>
        <dbReference type="ARBA" id="ARBA00022917"/>
    </source>
</evidence>
<comment type="function">
    <text evidence="3">Necessary for protein synthesis in mitochondria. Functions as a ribosome recycling factor in mitochondria.</text>
</comment>
<dbReference type="GO" id="GO:0006412">
    <property type="term" value="P:translation"/>
    <property type="evidence" value="ECO:0007669"/>
    <property type="project" value="UniProtKB-KW"/>
</dbReference>
<comment type="similarity">
    <text evidence="1">Belongs to the RRF family.</text>
</comment>
<evidence type="ECO:0000256" key="5">
    <source>
        <dbReference type="SAM" id="MobiDB-lite"/>
    </source>
</evidence>
<feature type="compositionally biased region" description="Low complexity" evidence="5">
    <location>
        <begin position="73"/>
        <end position="83"/>
    </location>
</feature>
<reference evidence="7" key="1">
    <citation type="journal article" date="2020" name="Phytopathology">
        <title>Genome Sequence Resources of Colletotrichum truncatum, C. plurivorum, C. musicola, and C. sojae: Four Species Pathogenic to Soybean (Glycine max).</title>
        <authorList>
            <person name="Rogerio F."/>
            <person name="Boufleur T.R."/>
            <person name="Ciampi-Guillardi M."/>
            <person name="Sukno S.A."/>
            <person name="Thon M.R."/>
            <person name="Massola Junior N.S."/>
            <person name="Baroncelli R."/>
        </authorList>
    </citation>
    <scope>NUCLEOTIDE SEQUENCE</scope>
    <source>
        <strain evidence="7">LFN0074</strain>
    </source>
</reference>
<feature type="region of interest" description="Disordered" evidence="5">
    <location>
        <begin position="57"/>
        <end position="115"/>
    </location>
</feature>
<name>A0A8H6NGR4_9PEZI</name>
<dbReference type="InterPro" id="IPR023584">
    <property type="entry name" value="Ribosome_recyc_fac_dom"/>
</dbReference>
<dbReference type="GO" id="GO:0005739">
    <property type="term" value="C:mitochondrion"/>
    <property type="evidence" value="ECO:0007669"/>
    <property type="project" value="TreeGrafter"/>
</dbReference>
<evidence type="ECO:0000256" key="3">
    <source>
        <dbReference type="ARBA" id="ARBA00024909"/>
    </source>
</evidence>
<dbReference type="EMBL" id="WIGM01000247">
    <property type="protein sequence ID" value="KAF6831995.1"/>
    <property type="molecule type" value="Genomic_DNA"/>
</dbReference>
<evidence type="ECO:0000256" key="4">
    <source>
        <dbReference type="SAM" id="Coils"/>
    </source>
</evidence>
<dbReference type="AlphaFoldDB" id="A0A8H6NGR4"/>
<protein>
    <submittedName>
        <fullName evidence="7">Ribosomal recycling factor</fullName>
    </submittedName>
</protein>
<dbReference type="OrthoDB" id="407355at2759"/>
<keyword evidence="8" id="KW-1185">Reference proteome</keyword>
<feature type="domain" description="Ribosome recycling factor" evidence="6">
    <location>
        <begin position="135"/>
        <end position="297"/>
    </location>
</feature>
<evidence type="ECO:0000313" key="7">
    <source>
        <dbReference type="EMBL" id="KAF6831995.1"/>
    </source>
</evidence>
<dbReference type="Pfam" id="PF01765">
    <property type="entry name" value="RRF"/>
    <property type="match status" value="1"/>
</dbReference>
<dbReference type="Gene3D" id="1.10.132.20">
    <property type="entry name" value="Ribosome-recycling factor"/>
    <property type="match status" value="1"/>
</dbReference>
<evidence type="ECO:0000259" key="6">
    <source>
        <dbReference type="Pfam" id="PF01765"/>
    </source>
</evidence>
<evidence type="ECO:0000256" key="1">
    <source>
        <dbReference type="ARBA" id="ARBA00005912"/>
    </source>
</evidence>
<keyword evidence="2" id="KW-0648">Protein biosynthesis</keyword>
<dbReference type="Proteomes" id="UP000639643">
    <property type="component" value="Unassembled WGS sequence"/>
</dbReference>
<gene>
    <name evidence="7" type="ORF">CMUS01_07112</name>
</gene>
<dbReference type="SUPFAM" id="SSF55194">
    <property type="entry name" value="Ribosome recycling factor, RRF"/>
    <property type="match status" value="1"/>
</dbReference>
<accession>A0A8H6NGR4</accession>
<keyword evidence="4" id="KW-0175">Coiled coil</keyword>
<sequence>MSRLKVSNSLLRGANGFLQASRRAPLTVSPNSQTQAQAPLAARLIAASYPSVAVRPFSQTTSLSKKKNKERSSPVADSPAVVSRTKHSAPTDNDADADDVPGSKHPKPEPLDPLNFADVASRFKSLATHHSEILRMIASGDRFSPDAIGALAVQPDRKDPTTYPLRELAEIAPRPGGRAVSLLLHERDYVQPVMAAVQASPDFNQQPQRDPDNELELILKVEPEPKEEVVKRAKAAAQSWRDKLRNVTEKRKKVHAKWAKESAIVVDLKRRADKELQKVQDKEMKSVDALEQQTVRKIQ</sequence>
<dbReference type="GO" id="GO:0043023">
    <property type="term" value="F:ribosomal large subunit binding"/>
    <property type="evidence" value="ECO:0007669"/>
    <property type="project" value="TreeGrafter"/>
</dbReference>